<accession>A0ABR0SSX4</accession>
<feature type="compositionally biased region" description="Polar residues" evidence="1">
    <location>
        <begin position="18"/>
        <end position="29"/>
    </location>
</feature>
<reference evidence="2 3" key="1">
    <citation type="submission" date="2024-01" db="EMBL/GenBank/DDBJ databases">
        <title>Complete genome of Cladobotryum mycophilum ATHUM6906.</title>
        <authorList>
            <person name="Christinaki A.C."/>
            <person name="Myridakis A.I."/>
            <person name="Kouvelis V.N."/>
        </authorList>
    </citation>
    <scope>NUCLEOTIDE SEQUENCE [LARGE SCALE GENOMIC DNA]</scope>
    <source>
        <strain evidence="2 3">ATHUM6906</strain>
    </source>
</reference>
<organism evidence="2 3">
    <name type="scientific">Cladobotryum mycophilum</name>
    <dbReference type="NCBI Taxonomy" id="491253"/>
    <lineage>
        <taxon>Eukaryota</taxon>
        <taxon>Fungi</taxon>
        <taxon>Dikarya</taxon>
        <taxon>Ascomycota</taxon>
        <taxon>Pezizomycotina</taxon>
        <taxon>Sordariomycetes</taxon>
        <taxon>Hypocreomycetidae</taxon>
        <taxon>Hypocreales</taxon>
        <taxon>Hypocreaceae</taxon>
        <taxon>Cladobotryum</taxon>
    </lineage>
</organism>
<dbReference type="EMBL" id="JAVFKD010000004">
    <property type="protein sequence ID" value="KAK5995208.1"/>
    <property type="molecule type" value="Genomic_DNA"/>
</dbReference>
<keyword evidence="3" id="KW-1185">Reference proteome</keyword>
<feature type="compositionally biased region" description="Basic and acidic residues" evidence="1">
    <location>
        <begin position="1"/>
        <end position="10"/>
    </location>
</feature>
<evidence type="ECO:0000256" key="1">
    <source>
        <dbReference type="SAM" id="MobiDB-lite"/>
    </source>
</evidence>
<feature type="region of interest" description="Disordered" evidence="1">
    <location>
        <begin position="1"/>
        <end position="29"/>
    </location>
</feature>
<comment type="caution">
    <text evidence="2">The sequence shown here is derived from an EMBL/GenBank/DDBJ whole genome shotgun (WGS) entry which is preliminary data.</text>
</comment>
<evidence type="ECO:0000313" key="2">
    <source>
        <dbReference type="EMBL" id="KAK5995208.1"/>
    </source>
</evidence>
<proteinExistence type="predicted"/>
<evidence type="ECO:0000313" key="3">
    <source>
        <dbReference type="Proteomes" id="UP001338125"/>
    </source>
</evidence>
<gene>
    <name evidence="2" type="ORF">PT974_03606</name>
</gene>
<dbReference type="Proteomes" id="UP001338125">
    <property type="component" value="Unassembled WGS sequence"/>
</dbReference>
<name>A0ABR0SSX4_9HYPO</name>
<sequence length="66" mass="7545">MSQRMIDGRRPSFYYQPRPSSAPYSSSQEGSGTAVLRAVLLALTRDRQQPKLWVPRLQWHGRSPGM</sequence>
<protein>
    <submittedName>
        <fullName evidence="2">Uncharacterized protein</fullName>
    </submittedName>
</protein>